<evidence type="ECO:0000313" key="4">
    <source>
        <dbReference type="EMBL" id="QGM46906.1"/>
    </source>
</evidence>
<protein>
    <submittedName>
        <fullName evidence="4">Helix-turn-helix domain-containing protein</fullName>
    </submittedName>
</protein>
<dbReference type="KEGG" id="mhey:H2LOC_015065"/>
<reference evidence="4 5" key="1">
    <citation type="submission" date="2019-11" db="EMBL/GenBank/DDBJ databases">
        <title>The genome sequence of Methylocystis heyeri.</title>
        <authorList>
            <person name="Oshkin I.Y."/>
            <person name="Miroshnikov K."/>
            <person name="Dedysh S.N."/>
        </authorList>
    </citation>
    <scope>NUCLEOTIDE SEQUENCE [LARGE SCALE GENOMIC DNA]</scope>
    <source>
        <strain evidence="4 5">H2</strain>
    </source>
</reference>
<organism evidence="4 5">
    <name type="scientific">Methylocystis heyeri</name>
    <dbReference type="NCBI Taxonomy" id="391905"/>
    <lineage>
        <taxon>Bacteria</taxon>
        <taxon>Pseudomonadati</taxon>
        <taxon>Pseudomonadota</taxon>
        <taxon>Alphaproteobacteria</taxon>
        <taxon>Hyphomicrobiales</taxon>
        <taxon>Methylocystaceae</taxon>
        <taxon>Methylocystis</taxon>
    </lineage>
</organism>
<evidence type="ECO:0000259" key="3">
    <source>
        <dbReference type="PROSITE" id="PS01124"/>
    </source>
</evidence>
<keyword evidence="5" id="KW-1185">Reference proteome</keyword>
<accession>A0A6B8KF35</accession>
<dbReference type="PANTHER" id="PTHR43436:SF1">
    <property type="entry name" value="TRANSCRIPTIONAL REGULATORY PROTEIN"/>
    <property type="match status" value="1"/>
</dbReference>
<keyword evidence="1" id="KW-0805">Transcription regulation</keyword>
<dbReference type="Pfam" id="PF06719">
    <property type="entry name" value="AraC_N"/>
    <property type="match status" value="1"/>
</dbReference>
<name>A0A6B8KF35_9HYPH</name>
<dbReference type="Proteomes" id="UP000309061">
    <property type="component" value="Chromosome"/>
</dbReference>
<dbReference type="OrthoDB" id="9802263at2"/>
<dbReference type="RefSeq" id="WP_136497793.1">
    <property type="nucleotide sequence ID" value="NZ_CP046052.1"/>
</dbReference>
<dbReference type="InterPro" id="IPR009057">
    <property type="entry name" value="Homeodomain-like_sf"/>
</dbReference>
<dbReference type="InterPro" id="IPR018060">
    <property type="entry name" value="HTH_AraC"/>
</dbReference>
<evidence type="ECO:0000256" key="1">
    <source>
        <dbReference type="ARBA" id="ARBA00023015"/>
    </source>
</evidence>
<dbReference type="Gene3D" id="1.10.10.60">
    <property type="entry name" value="Homeodomain-like"/>
    <property type="match status" value="2"/>
</dbReference>
<dbReference type="PANTHER" id="PTHR43436">
    <property type="entry name" value="ARAC-FAMILY TRANSCRIPTIONAL REGULATOR"/>
    <property type="match status" value="1"/>
</dbReference>
<keyword evidence="2" id="KW-0804">Transcription</keyword>
<dbReference type="SUPFAM" id="SSF46689">
    <property type="entry name" value="Homeodomain-like"/>
    <property type="match status" value="2"/>
</dbReference>
<evidence type="ECO:0000313" key="5">
    <source>
        <dbReference type="Proteomes" id="UP000309061"/>
    </source>
</evidence>
<feature type="domain" description="HTH araC/xylS-type" evidence="3">
    <location>
        <begin position="197"/>
        <end position="295"/>
    </location>
</feature>
<evidence type="ECO:0000256" key="2">
    <source>
        <dbReference type="ARBA" id="ARBA00023163"/>
    </source>
</evidence>
<dbReference type="PROSITE" id="PS01124">
    <property type="entry name" value="HTH_ARAC_FAMILY_2"/>
    <property type="match status" value="1"/>
</dbReference>
<proteinExistence type="predicted"/>
<dbReference type="InterPro" id="IPR009594">
    <property type="entry name" value="Tscrpt_reg_HTH_AraC_N"/>
</dbReference>
<dbReference type="Pfam" id="PF12833">
    <property type="entry name" value="HTH_18"/>
    <property type="match status" value="1"/>
</dbReference>
<dbReference type="GO" id="GO:0003700">
    <property type="term" value="F:DNA-binding transcription factor activity"/>
    <property type="evidence" value="ECO:0007669"/>
    <property type="project" value="InterPro"/>
</dbReference>
<dbReference type="GO" id="GO:0043565">
    <property type="term" value="F:sequence-specific DNA binding"/>
    <property type="evidence" value="ECO:0007669"/>
    <property type="project" value="InterPro"/>
</dbReference>
<gene>
    <name evidence="4" type="ORF">H2LOC_015065</name>
</gene>
<dbReference type="AlphaFoldDB" id="A0A6B8KF35"/>
<dbReference type="EMBL" id="CP046052">
    <property type="protein sequence ID" value="QGM46906.1"/>
    <property type="molecule type" value="Genomic_DNA"/>
</dbReference>
<sequence length="329" mass="36299">MPNEDIAALHEMLARVIDRWTRGVSDCSTAIRNLGFFRREAPVPPAVCLIEPSVVLVSQGKKQIFVGGEAFPYDTERFLITSLDIPANSETIAASRESPCLGLALTLDLRIVAELIAQGGLPPPQDPPSGRGLVIGTLTPAILGPIKRLVDLLDEPAAIPVIAPLIQREIHYRLLMSDQAARLWQIASVGSQSHRIARAIDWLKMNYASPFRVEDLAARALMSPSTFHHHFRQLTAMSPLQYQKWLRLNEARRLMLNERRDAAEAAFHVGYESPSHFSRDYNRLFGASPKRDIKALRRNAEDPARSALAPNPHAGTAAPAPEIIAAALR</sequence>
<dbReference type="SMART" id="SM00342">
    <property type="entry name" value="HTH_ARAC"/>
    <property type="match status" value="1"/>
</dbReference>